<protein>
    <submittedName>
        <fullName evidence="1">Uncharacterized protein</fullName>
    </submittedName>
</protein>
<dbReference type="Proteomes" id="UP000283543">
    <property type="component" value="Unassembled WGS sequence"/>
</dbReference>
<organism evidence="1 4">
    <name type="scientific">Aphanomyces astaci</name>
    <name type="common">Crayfish plague agent</name>
    <dbReference type="NCBI Taxonomy" id="112090"/>
    <lineage>
        <taxon>Eukaryota</taxon>
        <taxon>Sar</taxon>
        <taxon>Stramenopiles</taxon>
        <taxon>Oomycota</taxon>
        <taxon>Saprolegniomycetes</taxon>
        <taxon>Saprolegniales</taxon>
        <taxon>Verrucalvaceae</taxon>
        <taxon>Aphanomyces</taxon>
    </lineage>
</organism>
<dbReference type="InterPro" id="IPR036470">
    <property type="entry name" value="Elicitin_sf"/>
</dbReference>
<gene>
    <name evidence="2" type="ORF">DYB25_003836</name>
    <name evidence="3" type="ORF">DYB34_004311</name>
    <name evidence="1" type="ORF">DYB36_006375</name>
</gene>
<evidence type="ECO:0000313" key="1">
    <source>
        <dbReference type="EMBL" id="RHY15226.1"/>
    </source>
</evidence>
<evidence type="ECO:0000313" key="6">
    <source>
        <dbReference type="Proteomes" id="UP000283543"/>
    </source>
</evidence>
<name>A0A397B5A8_APHAT</name>
<dbReference type="EMBL" id="QUTB01004603">
    <property type="protein sequence ID" value="RHY60911.1"/>
    <property type="molecule type" value="Genomic_DNA"/>
</dbReference>
<proteinExistence type="predicted"/>
<dbReference type="Gene3D" id="1.10.239.10">
    <property type="entry name" value="Elicitin domain"/>
    <property type="match status" value="1"/>
</dbReference>
<dbReference type="Proteomes" id="UP000266239">
    <property type="component" value="Unassembled WGS sequence"/>
</dbReference>
<dbReference type="EMBL" id="QUTA01003996">
    <property type="protein sequence ID" value="RHY21470.1"/>
    <property type="molecule type" value="Genomic_DNA"/>
</dbReference>
<evidence type="ECO:0000313" key="2">
    <source>
        <dbReference type="EMBL" id="RHY21470.1"/>
    </source>
</evidence>
<reference evidence="4 5" key="1">
    <citation type="submission" date="2018-08" db="EMBL/GenBank/DDBJ databases">
        <title>Aphanomyces genome sequencing and annotation.</title>
        <authorList>
            <person name="Minardi D."/>
            <person name="Oidtmann B."/>
            <person name="Van Der Giezen M."/>
            <person name="Studholme D.J."/>
        </authorList>
    </citation>
    <scope>NUCLEOTIDE SEQUENCE [LARGE SCALE GENOMIC DNA]</scope>
    <source>
        <strain evidence="1 4">Kv</strain>
        <strain evidence="3 6">Si</strain>
        <strain evidence="2 5">Yx</strain>
    </source>
</reference>
<accession>A0A397B5A8</accession>
<comment type="caution">
    <text evidence="1">The sequence shown here is derived from an EMBL/GenBank/DDBJ whole genome shotgun (WGS) entry which is preliminary data.</text>
</comment>
<dbReference type="AlphaFoldDB" id="A0A397B5A8"/>
<evidence type="ECO:0000313" key="3">
    <source>
        <dbReference type="EMBL" id="RHY60911.1"/>
    </source>
</evidence>
<sequence length="205" mass="21374">MGMALSGRIQPFLHSLIFSLDITFPNPMHRSIALFALFTMPLVSAVGCTQDQKQQMLDAITKSPQWPACQQATTPFDFFQALTQEGPTPTPNDLAKFKAAAACTTVYTSFQDAIKQANCDEVADLVGMSVDQLVPPNTTQPKATLAPVASVPVAMAAATPKPTTKPSVPGTTVKASVDTAETSTAAVSASMAVAAMVVAVVAAMV</sequence>
<dbReference type="Proteomes" id="UP000265427">
    <property type="component" value="Unassembled WGS sequence"/>
</dbReference>
<dbReference type="VEuPathDB" id="FungiDB:H257_15158"/>
<dbReference type="EMBL" id="QUSZ01004248">
    <property type="protein sequence ID" value="RHY15226.1"/>
    <property type="molecule type" value="Genomic_DNA"/>
</dbReference>
<evidence type="ECO:0000313" key="5">
    <source>
        <dbReference type="Proteomes" id="UP000266239"/>
    </source>
</evidence>
<dbReference type="GO" id="GO:0005576">
    <property type="term" value="C:extracellular region"/>
    <property type="evidence" value="ECO:0007669"/>
    <property type="project" value="InterPro"/>
</dbReference>
<evidence type="ECO:0000313" key="4">
    <source>
        <dbReference type="Proteomes" id="UP000265427"/>
    </source>
</evidence>